<reference evidence="1" key="1">
    <citation type="submission" date="2016-10" db="EMBL/GenBank/DDBJ databases">
        <authorList>
            <person name="de Groot N.N."/>
        </authorList>
    </citation>
    <scope>NUCLEOTIDE SEQUENCE</scope>
</reference>
<organism evidence="1">
    <name type="scientific">hydrothermal vent metagenome</name>
    <dbReference type="NCBI Taxonomy" id="652676"/>
    <lineage>
        <taxon>unclassified sequences</taxon>
        <taxon>metagenomes</taxon>
        <taxon>ecological metagenomes</taxon>
    </lineage>
</organism>
<proteinExistence type="predicted"/>
<name>A0A1W1CLE3_9ZZZZ</name>
<protein>
    <submittedName>
        <fullName evidence="1">Ferredoxin-dependent glutamate synthase</fullName>
        <ecNumber evidence="1">1.4.7.1</ecNumber>
    </submittedName>
</protein>
<accession>A0A1W1CLE3</accession>
<dbReference type="AlphaFoldDB" id="A0A1W1CLE3"/>
<dbReference type="GO" id="GO:0016041">
    <property type="term" value="F:glutamate synthase (ferredoxin) activity"/>
    <property type="evidence" value="ECO:0007669"/>
    <property type="project" value="UniProtKB-EC"/>
</dbReference>
<dbReference type="EC" id="1.4.7.1" evidence="1"/>
<sequence length="50" mass="5525">MSDGAISPEGTRAFSKGAFLGNFPKEVPSDLPDIMDNFSMVSEIYLQLWD</sequence>
<evidence type="ECO:0000313" key="1">
    <source>
        <dbReference type="EMBL" id="SFV66636.1"/>
    </source>
</evidence>
<keyword evidence="1" id="KW-0560">Oxidoreductase</keyword>
<dbReference type="EMBL" id="FPHF01000092">
    <property type="protein sequence ID" value="SFV66636.1"/>
    <property type="molecule type" value="Genomic_DNA"/>
</dbReference>
<gene>
    <name evidence="1" type="ORF">MNB_SM-4-1224</name>
</gene>